<dbReference type="PANTHER" id="PTHR11349">
    <property type="entry name" value="NUCLEOSIDE DIPHOSPHATE KINASE"/>
    <property type="match status" value="1"/>
</dbReference>
<dbReference type="KEGG" id="trr:M419DRAFT_122917"/>
<dbReference type="EMBL" id="KI911144">
    <property type="protein sequence ID" value="ETS03028.1"/>
    <property type="molecule type" value="Genomic_DNA"/>
</dbReference>
<dbReference type="GO" id="GO:0006183">
    <property type="term" value="P:GTP biosynthetic process"/>
    <property type="evidence" value="ECO:0007669"/>
    <property type="project" value="InterPro"/>
</dbReference>
<dbReference type="InterPro" id="IPR034907">
    <property type="entry name" value="NDK-like_dom"/>
</dbReference>
<name>A0A024SD85_HYPJR</name>
<dbReference type="SMART" id="SM00562">
    <property type="entry name" value="NDK"/>
    <property type="match status" value="1"/>
</dbReference>
<comment type="catalytic activity">
    <reaction evidence="11">
        <text>a 2'-deoxyribonucleoside 5'-diphosphate + ATP = a 2'-deoxyribonucleoside 5'-triphosphate + ADP</text>
        <dbReference type="Rhea" id="RHEA:44640"/>
        <dbReference type="ChEBI" id="CHEBI:30616"/>
        <dbReference type="ChEBI" id="CHEBI:61560"/>
        <dbReference type="ChEBI" id="CHEBI:73316"/>
        <dbReference type="ChEBI" id="CHEBI:456216"/>
        <dbReference type="EC" id="2.7.4.6"/>
    </reaction>
</comment>
<dbReference type="AlphaFoldDB" id="A0A024SD85"/>
<evidence type="ECO:0000256" key="9">
    <source>
        <dbReference type="PROSITE-ProRule" id="PRU00706"/>
    </source>
</evidence>
<evidence type="ECO:0000313" key="14">
    <source>
        <dbReference type="Proteomes" id="UP000024376"/>
    </source>
</evidence>
<accession>A0A024SD85</accession>
<dbReference type="Gene3D" id="3.30.70.141">
    <property type="entry name" value="Nucleoside diphosphate kinase-like domain"/>
    <property type="match status" value="1"/>
</dbReference>
<gene>
    <name evidence="13" type="ORF">M419DRAFT_122917</name>
</gene>
<sequence>MASTEQTFIAIKPDGVQRGLIGPIITRFESRGFKLVAIKLTTPGKDHLEAHYADLKGKPFFNGLIEYMNSGPICAMIWEGRDAVKTGRTILGATNPLASAPGTIRGDYAIDVGRNVCHGSDSVENAKKEIALWFKDGEAVNWKSAQFDWVYEKA</sequence>
<dbReference type="OrthoDB" id="2162449at2759"/>
<feature type="binding site" evidence="9">
    <location>
        <position position="94"/>
    </location>
    <ligand>
        <name>ATP</name>
        <dbReference type="ChEBI" id="CHEBI:30616"/>
    </ligand>
</feature>
<evidence type="ECO:0000256" key="10">
    <source>
        <dbReference type="RuleBase" id="RU004011"/>
    </source>
</evidence>
<protein>
    <recommendedName>
        <fullName evidence="4 11">Nucleoside diphosphate kinase</fullName>
        <ecNumber evidence="3 11">2.7.4.6</ecNumber>
    </recommendedName>
</protein>
<dbReference type="EC" id="2.7.4.6" evidence="3 11"/>
<dbReference type="GO" id="GO:0004550">
    <property type="term" value="F:nucleoside diphosphate kinase activity"/>
    <property type="evidence" value="ECO:0007669"/>
    <property type="project" value="UniProtKB-EC"/>
</dbReference>
<proteinExistence type="inferred from homology"/>
<dbReference type="FunFam" id="3.30.70.141:FF:000002">
    <property type="entry name" value="Nucleoside diphosphate kinase"/>
    <property type="match status" value="1"/>
</dbReference>
<evidence type="ECO:0000256" key="1">
    <source>
        <dbReference type="ARBA" id="ARBA00001946"/>
    </source>
</evidence>
<dbReference type="PROSITE" id="PS00469">
    <property type="entry name" value="NDPK"/>
    <property type="match status" value="1"/>
</dbReference>
<feature type="binding site" evidence="9">
    <location>
        <position position="115"/>
    </location>
    <ligand>
        <name>ATP</name>
        <dbReference type="ChEBI" id="CHEBI:30616"/>
    </ligand>
</feature>
<keyword evidence="7 11" id="KW-0418">Kinase</keyword>
<evidence type="ECO:0000256" key="2">
    <source>
        <dbReference type="ARBA" id="ARBA00008142"/>
    </source>
</evidence>
<comment type="cofactor">
    <cofactor evidence="1">
        <name>Mg(2+)</name>
        <dbReference type="ChEBI" id="CHEBI:18420"/>
    </cofactor>
</comment>
<evidence type="ECO:0000256" key="3">
    <source>
        <dbReference type="ARBA" id="ARBA00012966"/>
    </source>
</evidence>
<dbReference type="GO" id="GO:0005524">
    <property type="term" value="F:ATP binding"/>
    <property type="evidence" value="ECO:0007669"/>
    <property type="project" value="UniProtKB-KW"/>
</dbReference>
<keyword evidence="5 11" id="KW-0808">Transferase</keyword>
<dbReference type="InterPro" id="IPR023005">
    <property type="entry name" value="Nucleoside_diP_kinase_AS"/>
</dbReference>
<dbReference type="HAMAP" id="MF_00451">
    <property type="entry name" value="NDP_kinase"/>
    <property type="match status" value="1"/>
</dbReference>
<keyword evidence="8 11" id="KW-0067">ATP-binding</keyword>
<evidence type="ECO:0000259" key="12">
    <source>
        <dbReference type="SMART" id="SM00562"/>
    </source>
</evidence>
<evidence type="ECO:0000256" key="6">
    <source>
        <dbReference type="ARBA" id="ARBA00022741"/>
    </source>
</evidence>
<dbReference type="SUPFAM" id="SSF54919">
    <property type="entry name" value="Nucleoside diphosphate kinase, NDK"/>
    <property type="match status" value="1"/>
</dbReference>
<evidence type="ECO:0000313" key="13">
    <source>
        <dbReference type="EMBL" id="ETS03028.1"/>
    </source>
</evidence>
<evidence type="ECO:0000256" key="5">
    <source>
        <dbReference type="ARBA" id="ARBA00022679"/>
    </source>
</evidence>
<dbReference type="GO" id="GO:0006228">
    <property type="term" value="P:UTP biosynthetic process"/>
    <property type="evidence" value="ECO:0007669"/>
    <property type="project" value="InterPro"/>
</dbReference>
<dbReference type="InterPro" id="IPR001564">
    <property type="entry name" value="Nucleoside_diP_kinase"/>
</dbReference>
<dbReference type="GO" id="GO:0006241">
    <property type="term" value="P:CTP biosynthetic process"/>
    <property type="evidence" value="ECO:0007669"/>
    <property type="project" value="InterPro"/>
</dbReference>
<dbReference type="Proteomes" id="UP000024376">
    <property type="component" value="Unassembled WGS sequence"/>
</dbReference>
<evidence type="ECO:0000256" key="7">
    <source>
        <dbReference type="ARBA" id="ARBA00022777"/>
    </source>
</evidence>
<dbReference type="PRINTS" id="PR01243">
    <property type="entry name" value="NUCDPKINASE"/>
</dbReference>
<dbReference type="Pfam" id="PF00334">
    <property type="entry name" value="NDK"/>
    <property type="match status" value="1"/>
</dbReference>
<dbReference type="CDD" id="cd04413">
    <property type="entry name" value="NDPk_I"/>
    <property type="match status" value="1"/>
</dbReference>
<dbReference type="NCBIfam" id="NF001908">
    <property type="entry name" value="PRK00668.1"/>
    <property type="match status" value="1"/>
</dbReference>
<dbReference type="HOGENOM" id="CLU_060216_6_3_1"/>
<comment type="similarity">
    <text evidence="2 9 10">Belongs to the NDK family.</text>
</comment>
<feature type="binding site" evidence="9">
    <location>
        <position position="60"/>
    </location>
    <ligand>
        <name>ATP</name>
        <dbReference type="ChEBI" id="CHEBI:30616"/>
    </ligand>
</feature>
<feature type="domain" description="Nucleoside diphosphate kinase-like" evidence="12">
    <location>
        <begin position="4"/>
        <end position="141"/>
    </location>
</feature>
<evidence type="ECO:0000256" key="11">
    <source>
        <dbReference type="RuleBase" id="RU004013"/>
    </source>
</evidence>
<keyword evidence="6 11" id="KW-0547">Nucleotide-binding</keyword>
<feature type="binding site" evidence="9">
    <location>
        <position position="105"/>
    </location>
    <ligand>
        <name>ATP</name>
        <dbReference type="ChEBI" id="CHEBI:30616"/>
    </ligand>
</feature>
<feature type="active site" description="Pros-phosphohistidine intermediate" evidence="9">
    <location>
        <position position="118"/>
    </location>
</feature>
<evidence type="ECO:0000256" key="4">
    <source>
        <dbReference type="ARBA" id="ARBA00017632"/>
    </source>
</evidence>
<feature type="binding site" evidence="9">
    <location>
        <position position="12"/>
    </location>
    <ligand>
        <name>ATP</name>
        <dbReference type="ChEBI" id="CHEBI:30616"/>
    </ligand>
</feature>
<organism evidence="13 14">
    <name type="scientific">Hypocrea jecorina (strain ATCC 56765 / BCRC 32924 / NRRL 11460 / Rut C-30)</name>
    <name type="common">Trichoderma reesei</name>
    <dbReference type="NCBI Taxonomy" id="1344414"/>
    <lineage>
        <taxon>Eukaryota</taxon>
        <taxon>Fungi</taxon>
        <taxon>Dikarya</taxon>
        <taxon>Ascomycota</taxon>
        <taxon>Pezizomycotina</taxon>
        <taxon>Sordariomycetes</taxon>
        <taxon>Hypocreomycetidae</taxon>
        <taxon>Hypocreales</taxon>
        <taxon>Hypocreaceae</taxon>
        <taxon>Trichoderma</taxon>
    </lineage>
</organism>
<evidence type="ECO:0000256" key="8">
    <source>
        <dbReference type="ARBA" id="ARBA00022840"/>
    </source>
</evidence>
<dbReference type="PROSITE" id="PS51374">
    <property type="entry name" value="NDPK_LIKE"/>
    <property type="match status" value="1"/>
</dbReference>
<reference evidence="14" key="1">
    <citation type="journal article" date="2013" name="Ind. Biotechnol.">
        <title>Comparative genomics analysis of Trichoderma reesei strains.</title>
        <authorList>
            <person name="Koike H."/>
            <person name="Aerts A."/>
            <person name="LaButti K."/>
            <person name="Grigoriev I.V."/>
            <person name="Baker S.E."/>
        </authorList>
    </citation>
    <scope>NUCLEOTIDE SEQUENCE [LARGE SCALE GENOMIC DNA]</scope>
    <source>
        <strain evidence="14">ATCC 56765 / BCRC 32924 / NRRL 11460 / Rut C-30</strain>
    </source>
</reference>
<dbReference type="InterPro" id="IPR036850">
    <property type="entry name" value="NDK-like_dom_sf"/>
</dbReference>
<feature type="binding site" evidence="9">
    <location>
        <position position="88"/>
    </location>
    <ligand>
        <name>ATP</name>
        <dbReference type="ChEBI" id="CHEBI:30616"/>
    </ligand>
</feature>